<dbReference type="EMBL" id="JAPNKE010000002">
    <property type="protein sequence ID" value="MCY1007433.1"/>
    <property type="molecule type" value="Genomic_DNA"/>
</dbReference>
<evidence type="ECO:0000313" key="1">
    <source>
        <dbReference type="EMBL" id="MCY1007433.1"/>
    </source>
</evidence>
<protein>
    <submittedName>
        <fullName evidence="1">Uncharacterized protein</fullName>
    </submittedName>
</protein>
<dbReference type="AlphaFoldDB" id="A0A9X3ENP1"/>
<name>A0A9X3ENP1_9BACT</name>
<keyword evidence="2" id="KW-1185">Reference proteome</keyword>
<evidence type="ECO:0000313" key="2">
    <source>
        <dbReference type="Proteomes" id="UP001150924"/>
    </source>
</evidence>
<dbReference type="Proteomes" id="UP001150924">
    <property type="component" value="Unassembled WGS sequence"/>
</dbReference>
<reference evidence="1" key="1">
    <citation type="submission" date="2022-11" db="EMBL/GenBank/DDBJ databases">
        <title>Minimal conservation of predation-associated metabolite biosynthetic gene clusters underscores biosynthetic potential of Myxococcota including descriptions for ten novel species: Archangium lansinium sp. nov., Myxococcus landrumus sp. nov., Nannocystis bai.</title>
        <authorList>
            <person name="Ahearne A."/>
            <person name="Stevens C."/>
            <person name="Phillips K."/>
        </authorList>
    </citation>
    <scope>NUCLEOTIDE SEQUENCE</scope>
    <source>
        <strain evidence="1">Na p29</strain>
    </source>
</reference>
<gene>
    <name evidence="1" type="ORF">OV079_18130</name>
</gene>
<proteinExistence type="predicted"/>
<dbReference type="RefSeq" id="WP_267770054.1">
    <property type="nucleotide sequence ID" value="NZ_JAPNKE010000002.1"/>
</dbReference>
<accession>A0A9X3ENP1</accession>
<sequence>MVLRCPPRQPERIAGRGLVANHSLWQSGARRAQPDRAVRGLVANHSLPAPPVVRSRQRIGQDLR</sequence>
<organism evidence="1 2">
    <name type="scientific">Nannocystis pusilla</name>
    <dbReference type="NCBI Taxonomy" id="889268"/>
    <lineage>
        <taxon>Bacteria</taxon>
        <taxon>Pseudomonadati</taxon>
        <taxon>Myxococcota</taxon>
        <taxon>Polyangia</taxon>
        <taxon>Nannocystales</taxon>
        <taxon>Nannocystaceae</taxon>
        <taxon>Nannocystis</taxon>
    </lineage>
</organism>
<comment type="caution">
    <text evidence="1">The sequence shown here is derived from an EMBL/GenBank/DDBJ whole genome shotgun (WGS) entry which is preliminary data.</text>
</comment>